<protein>
    <recommendedName>
        <fullName evidence="4">SipW-cognate class signal peptide</fullName>
    </recommendedName>
</protein>
<feature type="compositionally biased region" description="Low complexity" evidence="1">
    <location>
        <begin position="95"/>
        <end position="106"/>
    </location>
</feature>
<dbReference type="EMBL" id="JBHTAT010000001">
    <property type="protein sequence ID" value="MFC7254472.1"/>
    <property type="molecule type" value="Genomic_DNA"/>
</dbReference>
<proteinExistence type="predicted"/>
<dbReference type="PROSITE" id="PS51318">
    <property type="entry name" value="TAT"/>
    <property type="match status" value="1"/>
</dbReference>
<feature type="compositionally biased region" description="Polar residues" evidence="1">
    <location>
        <begin position="51"/>
        <end position="61"/>
    </location>
</feature>
<sequence length="286" mass="29002">MSDAEPPDVSDDGSSRRRLLTLLGGVLLALLGAGFGASNPFAGDDTEDTTSDPGLSVQYTVTPDRAAPTPTPTPEPGDDPGSDGQTVPPNATDVTTAAPGTSSGDGSDPDDSRPPGDGDRNPPAGVDSPTPVPTPANDLTASAIPPVSLSDVAPGDGGVVDLALSLSGTPARLWVRGDATDFDEGGVVEAERSDGDGGPPGELQEYVEVRLWYDGDAGAGDRVVYEGPLAGLGAVSEWTPLTDSCVDPGTHPVRFRWDLPADAPNRVQTDSVSFSLDVAADASECV</sequence>
<organism evidence="2 3">
    <name type="scientific">Haloplanus litoreus</name>
    <dbReference type="NCBI Taxonomy" id="767515"/>
    <lineage>
        <taxon>Archaea</taxon>
        <taxon>Methanobacteriati</taxon>
        <taxon>Methanobacteriota</taxon>
        <taxon>Stenosarchaea group</taxon>
        <taxon>Halobacteria</taxon>
        <taxon>Halobacteriales</taxon>
        <taxon>Haloferacaceae</taxon>
        <taxon>Haloplanus</taxon>
    </lineage>
</organism>
<dbReference type="AlphaFoldDB" id="A0ABD5ZV62"/>
<accession>A0ABD5ZV62</accession>
<dbReference type="RefSeq" id="WP_379702675.1">
    <property type="nucleotide sequence ID" value="NZ_JBHTAT010000001.1"/>
</dbReference>
<name>A0ABD5ZV62_9EURY</name>
<keyword evidence="3" id="KW-1185">Reference proteome</keyword>
<feature type="compositionally biased region" description="Polar residues" evidence="1">
    <location>
        <begin position="85"/>
        <end position="94"/>
    </location>
</feature>
<dbReference type="GeneID" id="96952786"/>
<gene>
    <name evidence="2" type="ORF">ACFQKE_04010</name>
</gene>
<feature type="compositionally biased region" description="Basic and acidic residues" evidence="1">
    <location>
        <begin position="110"/>
        <end position="120"/>
    </location>
</feature>
<evidence type="ECO:0000313" key="2">
    <source>
        <dbReference type="EMBL" id="MFC7254472.1"/>
    </source>
</evidence>
<reference evidence="2 3" key="1">
    <citation type="journal article" date="2019" name="Int. J. Syst. Evol. Microbiol.">
        <title>The Global Catalogue of Microorganisms (GCM) 10K type strain sequencing project: providing services to taxonomists for standard genome sequencing and annotation.</title>
        <authorList>
            <consortium name="The Broad Institute Genomics Platform"/>
            <consortium name="The Broad Institute Genome Sequencing Center for Infectious Disease"/>
            <person name="Wu L."/>
            <person name="Ma J."/>
        </authorList>
    </citation>
    <scope>NUCLEOTIDE SEQUENCE [LARGE SCALE GENOMIC DNA]</scope>
    <source>
        <strain evidence="2 3">GX21</strain>
    </source>
</reference>
<dbReference type="Proteomes" id="UP001596434">
    <property type="component" value="Unassembled WGS sequence"/>
</dbReference>
<comment type="caution">
    <text evidence="2">The sequence shown here is derived from an EMBL/GenBank/DDBJ whole genome shotgun (WGS) entry which is preliminary data.</text>
</comment>
<evidence type="ECO:0000256" key="1">
    <source>
        <dbReference type="SAM" id="MobiDB-lite"/>
    </source>
</evidence>
<feature type="region of interest" description="Disordered" evidence="1">
    <location>
        <begin position="35"/>
        <end position="142"/>
    </location>
</feature>
<dbReference type="InterPro" id="IPR006311">
    <property type="entry name" value="TAT_signal"/>
</dbReference>
<evidence type="ECO:0008006" key="4">
    <source>
        <dbReference type="Google" id="ProtNLM"/>
    </source>
</evidence>
<evidence type="ECO:0000313" key="3">
    <source>
        <dbReference type="Proteomes" id="UP001596434"/>
    </source>
</evidence>